<evidence type="ECO:0000313" key="1">
    <source>
        <dbReference type="EMBL" id="KKN09472.1"/>
    </source>
</evidence>
<organism evidence="1">
    <name type="scientific">marine sediment metagenome</name>
    <dbReference type="NCBI Taxonomy" id="412755"/>
    <lineage>
        <taxon>unclassified sequences</taxon>
        <taxon>metagenomes</taxon>
        <taxon>ecological metagenomes</taxon>
    </lineage>
</organism>
<proteinExistence type="predicted"/>
<sequence>MEVYTNGRDDKLTFIAENAFDCYLLGRASTKLDKFSVYMCKDKVVEPVLALHNELEVEVLPLMNFLADLSDE</sequence>
<gene>
    <name evidence="1" type="ORF">LCGC14_1046370</name>
</gene>
<dbReference type="AlphaFoldDB" id="A0A0F9NBZ4"/>
<protein>
    <submittedName>
        <fullName evidence="1">Uncharacterized protein</fullName>
    </submittedName>
</protein>
<dbReference type="EMBL" id="LAZR01004344">
    <property type="protein sequence ID" value="KKN09472.1"/>
    <property type="molecule type" value="Genomic_DNA"/>
</dbReference>
<comment type="caution">
    <text evidence="1">The sequence shown here is derived from an EMBL/GenBank/DDBJ whole genome shotgun (WGS) entry which is preliminary data.</text>
</comment>
<name>A0A0F9NBZ4_9ZZZZ</name>
<reference evidence="1" key="1">
    <citation type="journal article" date="2015" name="Nature">
        <title>Complex archaea that bridge the gap between prokaryotes and eukaryotes.</title>
        <authorList>
            <person name="Spang A."/>
            <person name="Saw J.H."/>
            <person name="Jorgensen S.L."/>
            <person name="Zaremba-Niedzwiedzka K."/>
            <person name="Martijn J."/>
            <person name="Lind A.E."/>
            <person name="van Eijk R."/>
            <person name="Schleper C."/>
            <person name="Guy L."/>
            <person name="Ettema T.J."/>
        </authorList>
    </citation>
    <scope>NUCLEOTIDE SEQUENCE</scope>
</reference>
<accession>A0A0F9NBZ4</accession>